<keyword evidence="6 7" id="KW-0472">Membrane</keyword>
<dbReference type="InterPro" id="IPR036259">
    <property type="entry name" value="MFS_trans_sf"/>
</dbReference>
<feature type="transmembrane region" description="Helical" evidence="7">
    <location>
        <begin position="180"/>
        <end position="204"/>
    </location>
</feature>
<dbReference type="OrthoDB" id="9773404at2"/>
<reference evidence="9 10" key="1">
    <citation type="submission" date="2018-08" db="EMBL/GenBank/DDBJ databases">
        <title>A genome reference for cultivated species of the human gut microbiota.</title>
        <authorList>
            <person name="Zou Y."/>
            <person name="Xue W."/>
            <person name="Luo G."/>
        </authorList>
    </citation>
    <scope>NUCLEOTIDE SEQUENCE [LARGE SCALE GENOMIC DNA]</scope>
    <source>
        <strain evidence="9 10">AM07-24</strain>
    </source>
</reference>
<name>A0A415DZC5_9FIRM</name>
<dbReference type="AlphaFoldDB" id="A0A415DZC5"/>
<feature type="transmembrane region" description="Helical" evidence="7">
    <location>
        <begin position="353"/>
        <end position="376"/>
    </location>
</feature>
<evidence type="ECO:0000313" key="10">
    <source>
        <dbReference type="Proteomes" id="UP000284841"/>
    </source>
</evidence>
<accession>A0A415DZC5</accession>
<feature type="transmembrane region" description="Helical" evidence="7">
    <location>
        <begin position="111"/>
        <end position="135"/>
    </location>
</feature>
<dbReference type="PROSITE" id="PS50850">
    <property type="entry name" value="MFS"/>
    <property type="match status" value="1"/>
</dbReference>
<evidence type="ECO:0000256" key="3">
    <source>
        <dbReference type="ARBA" id="ARBA00022475"/>
    </source>
</evidence>
<protein>
    <submittedName>
        <fullName evidence="9">MFS transporter</fullName>
    </submittedName>
</protein>
<dbReference type="RefSeq" id="WP_118336249.1">
    <property type="nucleotide sequence ID" value="NZ_AP025567.1"/>
</dbReference>
<keyword evidence="3" id="KW-1003">Cell membrane</keyword>
<feature type="transmembrane region" description="Helical" evidence="7">
    <location>
        <begin position="156"/>
        <end position="174"/>
    </location>
</feature>
<dbReference type="InterPro" id="IPR011701">
    <property type="entry name" value="MFS"/>
</dbReference>
<dbReference type="SUPFAM" id="SSF103473">
    <property type="entry name" value="MFS general substrate transporter"/>
    <property type="match status" value="1"/>
</dbReference>
<feature type="transmembrane region" description="Helical" evidence="7">
    <location>
        <begin position="321"/>
        <end position="341"/>
    </location>
</feature>
<feature type="transmembrane region" description="Helical" evidence="7">
    <location>
        <begin position="297"/>
        <end position="315"/>
    </location>
</feature>
<dbReference type="GO" id="GO:0005886">
    <property type="term" value="C:plasma membrane"/>
    <property type="evidence" value="ECO:0007669"/>
    <property type="project" value="UniProtKB-SubCell"/>
</dbReference>
<feature type="transmembrane region" description="Helical" evidence="7">
    <location>
        <begin position="20"/>
        <end position="39"/>
    </location>
</feature>
<dbReference type="Pfam" id="PF07690">
    <property type="entry name" value="MFS_1"/>
    <property type="match status" value="1"/>
</dbReference>
<gene>
    <name evidence="9" type="ORF">DW099_15180</name>
</gene>
<proteinExistence type="predicted"/>
<dbReference type="InterPro" id="IPR020846">
    <property type="entry name" value="MFS_dom"/>
</dbReference>
<dbReference type="PANTHER" id="PTHR43124:SF3">
    <property type="entry name" value="CHLORAMPHENICOL EFFLUX PUMP RV0191"/>
    <property type="match status" value="1"/>
</dbReference>
<sequence length="422" mass="46219">MNTIKGETIMSTDSKLKKNIWKLVLLTAAGSLIYGLPYFRSYYYDAYLDVYNLSNTQMGMFGSMFGIFGAISYLFGGVLADIISPRKLLSVSMVLSGLAGLLHLLNPSYGMLLVIYMVWGFTSLFAFWPALLKALRGLASEHEQSKAYGFMEGGRGVVNAIHLAITLAIFNYFSKAASNLAGLNGVIIFYSAIVILLGIFIFILMKEEKMERSGEKFNFGQVLTVLKMPAVWILSLILCCTYTMNIAFYYFTPYATSAFGVTATGAAMVTMLAQYIRPFASAGGGIIGDKLGRGSTMVVGFGLMAVCTFVIALMNGMSTPMFIIVCAVIYFGMYFNYGLVFSMMDEGGIPTNVAGTAIGVVCTLGYLPEVFCPIIAGRFLDTYPETGYQYFFICVGAMLVLGIFALGLWKRHLKKMETQKVV</sequence>
<dbReference type="CDD" id="cd06174">
    <property type="entry name" value="MFS"/>
    <property type="match status" value="1"/>
</dbReference>
<evidence type="ECO:0000256" key="1">
    <source>
        <dbReference type="ARBA" id="ARBA00004651"/>
    </source>
</evidence>
<dbReference type="STRING" id="1776384.GCA_900086585_01565"/>
<keyword evidence="5 7" id="KW-1133">Transmembrane helix</keyword>
<feature type="transmembrane region" description="Helical" evidence="7">
    <location>
        <begin position="225"/>
        <end position="251"/>
    </location>
</feature>
<dbReference type="EMBL" id="QRMS01000004">
    <property type="protein sequence ID" value="RHJ86175.1"/>
    <property type="molecule type" value="Genomic_DNA"/>
</dbReference>
<dbReference type="PANTHER" id="PTHR43124">
    <property type="entry name" value="PURINE EFFLUX PUMP PBUE"/>
    <property type="match status" value="1"/>
</dbReference>
<evidence type="ECO:0000259" key="8">
    <source>
        <dbReference type="PROSITE" id="PS50850"/>
    </source>
</evidence>
<keyword evidence="2" id="KW-0813">Transport</keyword>
<keyword evidence="4 7" id="KW-0812">Transmembrane</keyword>
<feature type="transmembrane region" description="Helical" evidence="7">
    <location>
        <begin position="88"/>
        <end position="105"/>
    </location>
</feature>
<evidence type="ECO:0000313" key="9">
    <source>
        <dbReference type="EMBL" id="RHJ86175.1"/>
    </source>
</evidence>
<evidence type="ECO:0000256" key="4">
    <source>
        <dbReference type="ARBA" id="ARBA00022692"/>
    </source>
</evidence>
<feature type="transmembrane region" description="Helical" evidence="7">
    <location>
        <begin position="257"/>
        <end position="276"/>
    </location>
</feature>
<dbReference type="GO" id="GO:0022857">
    <property type="term" value="F:transmembrane transporter activity"/>
    <property type="evidence" value="ECO:0007669"/>
    <property type="project" value="InterPro"/>
</dbReference>
<dbReference type="Gene3D" id="1.20.1250.20">
    <property type="entry name" value="MFS general substrate transporter like domains"/>
    <property type="match status" value="2"/>
</dbReference>
<comment type="subcellular location">
    <subcellularLocation>
        <location evidence="1">Cell membrane</location>
        <topology evidence="1">Multi-pass membrane protein</topology>
    </subcellularLocation>
</comment>
<feature type="domain" description="Major facilitator superfamily (MFS) profile" evidence="8">
    <location>
        <begin position="1"/>
        <end position="414"/>
    </location>
</feature>
<dbReference type="InterPro" id="IPR050189">
    <property type="entry name" value="MFS_Efflux_Transporters"/>
</dbReference>
<organism evidence="9 10">
    <name type="scientific">Emergencia timonensis</name>
    <dbReference type="NCBI Taxonomy" id="1776384"/>
    <lineage>
        <taxon>Bacteria</taxon>
        <taxon>Bacillati</taxon>
        <taxon>Bacillota</taxon>
        <taxon>Clostridia</taxon>
        <taxon>Peptostreptococcales</taxon>
        <taxon>Anaerovoracaceae</taxon>
        <taxon>Emergencia</taxon>
    </lineage>
</organism>
<evidence type="ECO:0000256" key="2">
    <source>
        <dbReference type="ARBA" id="ARBA00022448"/>
    </source>
</evidence>
<comment type="caution">
    <text evidence="9">The sequence shown here is derived from an EMBL/GenBank/DDBJ whole genome shotgun (WGS) entry which is preliminary data.</text>
</comment>
<feature type="transmembrane region" description="Helical" evidence="7">
    <location>
        <begin position="59"/>
        <end position="76"/>
    </location>
</feature>
<evidence type="ECO:0000256" key="6">
    <source>
        <dbReference type="ARBA" id="ARBA00023136"/>
    </source>
</evidence>
<feature type="transmembrane region" description="Helical" evidence="7">
    <location>
        <begin position="388"/>
        <end position="409"/>
    </location>
</feature>
<keyword evidence="10" id="KW-1185">Reference proteome</keyword>
<evidence type="ECO:0000256" key="7">
    <source>
        <dbReference type="SAM" id="Phobius"/>
    </source>
</evidence>
<dbReference type="Proteomes" id="UP000284841">
    <property type="component" value="Unassembled WGS sequence"/>
</dbReference>
<evidence type="ECO:0000256" key="5">
    <source>
        <dbReference type="ARBA" id="ARBA00022989"/>
    </source>
</evidence>